<evidence type="ECO:0000256" key="1">
    <source>
        <dbReference type="SAM" id="SignalP"/>
    </source>
</evidence>
<dbReference type="Gene3D" id="2.50.20.10">
    <property type="entry name" value="Lipoprotein localisation LolA/LolB/LppX"/>
    <property type="match status" value="1"/>
</dbReference>
<gene>
    <name evidence="3" type="ORF">MARGE09_P3967</name>
</gene>
<proteinExistence type="predicted"/>
<organism evidence="3 4">
    <name type="scientific">Marinagarivorans cellulosilyticus</name>
    <dbReference type="NCBI Taxonomy" id="2721545"/>
    <lineage>
        <taxon>Bacteria</taxon>
        <taxon>Pseudomonadati</taxon>
        <taxon>Pseudomonadota</taxon>
        <taxon>Gammaproteobacteria</taxon>
        <taxon>Cellvibrionales</taxon>
        <taxon>Cellvibrionaceae</taxon>
        <taxon>Marinagarivorans</taxon>
    </lineage>
</organism>
<dbReference type="InterPro" id="IPR033399">
    <property type="entry name" value="TP_0789-like"/>
</dbReference>
<feature type="domain" description="Uncharacterized protein TP-0789" evidence="2">
    <location>
        <begin position="84"/>
        <end position="267"/>
    </location>
</feature>
<keyword evidence="4" id="KW-1185">Reference proteome</keyword>
<name>A0AAN2BM66_9GAMM</name>
<dbReference type="KEGG" id="marq:MARGE09_P3967"/>
<dbReference type="Proteomes" id="UP001320119">
    <property type="component" value="Chromosome"/>
</dbReference>
<evidence type="ECO:0000259" key="2">
    <source>
        <dbReference type="Pfam" id="PF17131"/>
    </source>
</evidence>
<reference evidence="3 4" key="1">
    <citation type="journal article" date="2022" name="IScience">
        <title>An ultrasensitive nanofiber-based assay for enzymatic hydrolysis and deep-sea microbial degradation of cellulose.</title>
        <authorList>
            <person name="Tsudome M."/>
            <person name="Tachioka M."/>
            <person name="Miyazaki M."/>
            <person name="Uchimura K."/>
            <person name="Tsuda M."/>
            <person name="Takaki Y."/>
            <person name="Deguchi S."/>
        </authorList>
    </citation>
    <scope>NUCLEOTIDE SEQUENCE [LARGE SCALE GENOMIC DNA]</scope>
    <source>
        <strain evidence="3 4">GE09</strain>
    </source>
</reference>
<dbReference type="RefSeq" id="WP_236985050.1">
    <property type="nucleotide sequence ID" value="NZ_AP023086.1"/>
</dbReference>
<dbReference type="Pfam" id="PF17131">
    <property type="entry name" value="LolA_like"/>
    <property type="match status" value="1"/>
</dbReference>
<feature type="chain" id="PRO_5042970147" description="Uncharacterized protein TP-0789 domain-containing protein" evidence="1">
    <location>
        <begin position="30"/>
        <end position="269"/>
    </location>
</feature>
<accession>A0AAN2BM66</accession>
<sequence length="269" mass="31151">MTTLFTPLSQLATACAFSLGLLIGSPALAEDNAQKGLTIAAEVQTRDSGWGDSHATMEMTLTNKQGRSSQRKLEMQTLEVENDGDKTLTIFHEPRDVKGTAFLSFSHALEADQQWLYLPALKRVKRISSANKSGPFLGSEFAFEDLSSLEIEKYSYEYLRDDTLGEYPVFVVKYVPQYEHSGYQYLEVWIDQKEYIIRKTEYYDRKGSHLKTLEFNQYKQYLDKYWRAMEYVVQNHQTGKRTQLDWTNYSFQNGIDDKDFTQSALKRAR</sequence>
<keyword evidence="1" id="KW-0732">Signal</keyword>
<dbReference type="AlphaFoldDB" id="A0AAN2BM66"/>
<dbReference type="CDD" id="cd16329">
    <property type="entry name" value="LolA_like"/>
    <property type="match status" value="1"/>
</dbReference>
<dbReference type="EMBL" id="AP023086">
    <property type="protein sequence ID" value="BCD99765.1"/>
    <property type="molecule type" value="Genomic_DNA"/>
</dbReference>
<evidence type="ECO:0000313" key="4">
    <source>
        <dbReference type="Proteomes" id="UP001320119"/>
    </source>
</evidence>
<protein>
    <recommendedName>
        <fullName evidence="2">Uncharacterized protein TP-0789 domain-containing protein</fullName>
    </recommendedName>
</protein>
<evidence type="ECO:0000313" key="3">
    <source>
        <dbReference type="EMBL" id="BCD99765.1"/>
    </source>
</evidence>
<feature type="signal peptide" evidence="1">
    <location>
        <begin position="1"/>
        <end position="29"/>
    </location>
</feature>